<protein>
    <recommendedName>
        <fullName evidence="3">Outer membrane protein beta-barrel domain-containing protein</fullName>
    </recommendedName>
</protein>
<sequence>MKRLLLALTLATGLAWAQGTIGMRLGYGEGLGLTFGAAVETRLRQNLSGRLAADLAPAGPGVALEASLLFKPDLGLYEPSLKGLLPYLGGGVSGLVGPAPTLGVGLTLGLEGLLDPYTGLFAEGTYVYGFAAFPKVWRLALGANFR</sequence>
<dbReference type="AlphaFoldDB" id="A0A7C2C251"/>
<gene>
    <name evidence="2" type="ORF">ENP09_01710</name>
    <name evidence="1" type="ORF">ENP73_03965</name>
</gene>
<name>A0A7C2C251_9DEIN</name>
<reference evidence="1" key="1">
    <citation type="journal article" date="2020" name="mSystems">
        <title>Genome- and Community-Level Interaction Insights into Carbon Utilization and Element Cycling Functions of Hydrothermarchaeota in Hydrothermal Sediment.</title>
        <authorList>
            <person name="Zhou Z."/>
            <person name="Liu Y."/>
            <person name="Xu W."/>
            <person name="Pan J."/>
            <person name="Luo Z.H."/>
            <person name="Li M."/>
        </authorList>
    </citation>
    <scope>NUCLEOTIDE SEQUENCE [LARGE SCALE GENOMIC DNA]</scope>
    <source>
        <strain evidence="2">SpSt-189</strain>
        <strain evidence="1">SpSt-246</strain>
    </source>
</reference>
<organism evidence="1">
    <name type="scientific">Thermus islandicus</name>
    <dbReference type="NCBI Taxonomy" id="540988"/>
    <lineage>
        <taxon>Bacteria</taxon>
        <taxon>Thermotogati</taxon>
        <taxon>Deinococcota</taxon>
        <taxon>Deinococci</taxon>
        <taxon>Thermales</taxon>
        <taxon>Thermaceae</taxon>
        <taxon>Thermus</taxon>
    </lineage>
</organism>
<accession>A0A7C2C251</accession>
<evidence type="ECO:0008006" key="3">
    <source>
        <dbReference type="Google" id="ProtNLM"/>
    </source>
</evidence>
<dbReference type="EMBL" id="DSKL01000168">
    <property type="protein sequence ID" value="HEH82154.1"/>
    <property type="molecule type" value="Genomic_DNA"/>
</dbReference>
<comment type="caution">
    <text evidence="1">The sequence shown here is derived from an EMBL/GenBank/DDBJ whole genome shotgun (WGS) entry which is preliminary data.</text>
</comment>
<evidence type="ECO:0000313" key="2">
    <source>
        <dbReference type="EMBL" id="HEO41607.1"/>
    </source>
</evidence>
<dbReference type="EMBL" id="DSHZ01000089">
    <property type="protein sequence ID" value="HEO41607.1"/>
    <property type="molecule type" value="Genomic_DNA"/>
</dbReference>
<evidence type="ECO:0000313" key="1">
    <source>
        <dbReference type="EMBL" id="HEH82154.1"/>
    </source>
</evidence>
<proteinExistence type="predicted"/>